<sequence length="64" mass="6617">MVDKEHIKGAADKVKGAVKEAAGKVTGNDRLVAEGKADKAEGAVRQSVGDVKDAGRKVSDAVKR</sequence>
<dbReference type="AlphaFoldDB" id="A0A2J7TJK7"/>
<dbReference type="PANTHER" id="PTHR34977:SF1">
    <property type="entry name" value="UPF0337 PROTEIN YJBJ"/>
    <property type="match status" value="1"/>
</dbReference>
<evidence type="ECO:0000256" key="1">
    <source>
        <dbReference type="ARBA" id="ARBA00009129"/>
    </source>
</evidence>
<dbReference type="Proteomes" id="UP000236286">
    <property type="component" value="Unassembled WGS sequence"/>
</dbReference>
<feature type="region of interest" description="Disordered" evidence="2">
    <location>
        <begin position="36"/>
        <end position="64"/>
    </location>
</feature>
<organism evidence="4 5">
    <name type="scientific">Methylocella silvestris</name>
    <dbReference type="NCBI Taxonomy" id="199596"/>
    <lineage>
        <taxon>Bacteria</taxon>
        <taxon>Pseudomonadati</taxon>
        <taxon>Pseudomonadota</taxon>
        <taxon>Alphaproteobacteria</taxon>
        <taxon>Hyphomicrobiales</taxon>
        <taxon>Beijerinckiaceae</taxon>
        <taxon>Methylocella</taxon>
    </lineage>
</organism>
<reference evidence="4 5" key="1">
    <citation type="submission" date="2017-10" db="EMBL/GenBank/DDBJ databases">
        <title>Genome announcement of Methylocella silvestris TVC from permafrost.</title>
        <authorList>
            <person name="Wang J."/>
            <person name="Geng K."/>
            <person name="Ul-Haque F."/>
            <person name="Crombie A.T."/>
            <person name="Street L.E."/>
            <person name="Wookey P.A."/>
            <person name="Murrell J.C."/>
            <person name="Pratscher J."/>
        </authorList>
    </citation>
    <scope>NUCLEOTIDE SEQUENCE [LARGE SCALE GENOMIC DNA]</scope>
    <source>
        <strain evidence="4 5">TVC</strain>
    </source>
</reference>
<accession>A0A2J7TJK7</accession>
<dbReference type="SUPFAM" id="SSF69047">
    <property type="entry name" value="Hypothetical protein YjbJ"/>
    <property type="match status" value="1"/>
</dbReference>
<comment type="caution">
    <text evidence="4">The sequence shown here is derived from an EMBL/GenBank/DDBJ whole genome shotgun (WGS) entry which is preliminary data.</text>
</comment>
<feature type="domain" description="CsbD-like" evidence="3">
    <location>
        <begin position="6"/>
        <end position="56"/>
    </location>
</feature>
<feature type="compositionally biased region" description="Basic and acidic residues" evidence="2">
    <location>
        <begin position="50"/>
        <end position="64"/>
    </location>
</feature>
<proteinExistence type="inferred from homology"/>
<evidence type="ECO:0000313" key="5">
    <source>
        <dbReference type="Proteomes" id="UP000236286"/>
    </source>
</evidence>
<comment type="similarity">
    <text evidence="1">Belongs to the UPF0337 (CsbD) family.</text>
</comment>
<dbReference type="EMBL" id="PDZR01000004">
    <property type="protein sequence ID" value="PNG26949.1"/>
    <property type="molecule type" value="Genomic_DNA"/>
</dbReference>
<dbReference type="OrthoDB" id="7226109at2"/>
<dbReference type="InterPro" id="IPR008462">
    <property type="entry name" value="CsbD"/>
</dbReference>
<name>A0A2J7TJK7_METSI</name>
<gene>
    <name evidence="4" type="ORF">CR492_05670</name>
</gene>
<dbReference type="InterPro" id="IPR050423">
    <property type="entry name" value="UPF0337_stress_rsp"/>
</dbReference>
<dbReference type="Gene3D" id="1.10.1470.10">
    <property type="entry name" value="YjbJ"/>
    <property type="match status" value="1"/>
</dbReference>
<dbReference type="PANTHER" id="PTHR34977">
    <property type="entry name" value="UPF0337 PROTEIN YJBJ"/>
    <property type="match status" value="1"/>
</dbReference>
<evidence type="ECO:0000256" key="2">
    <source>
        <dbReference type="SAM" id="MobiDB-lite"/>
    </source>
</evidence>
<protein>
    <submittedName>
        <fullName evidence="4">CsbD family protein</fullName>
    </submittedName>
</protein>
<evidence type="ECO:0000313" key="4">
    <source>
        <dbReference type="EMBL" id="PNG26949.1"/>
    </source>
</evidence>
<dbReference type="InterPro" id="IPR036629">
    <property type="entry name" value="YjbJ_sf"/>
</dbReference>
<dbReference type="Pfam" id="PF05532">
    <property type="entry name" value="CsbD"/>
    <property type="match status" value="1"/>
</dbReference>
<dbReference type="RefSeq" id="WP_102842911.1">
    <property type="nucleotide sequence ID" value="NZ_PDZR01000004.1"/>
</dbReference>
<evidence type="ECO:0000259" key="3">
    <source>
        <dbReference type="Pfam" id="PF05532"/>
    </source>
</evidence>